<name>A0A2T4D7Q6_9GAMM</name>
<evidence type="ECO:0000313" key="4">
    <source>
        <dbReference type="Proteomes" id="UP000241514"/>
    </source>
</evidence>
<organism evidence="2 5">
    <name type="scientific">Pseudidiomarina aestuarii</name>
    <dbReference type="NCBI Taxonomy" id="624146"/>
    <lineage>
        <taxon>Bacteria</taxon>
        <taxon>Pseudomonadati</taxon>
        <taxon>Pseudomonadota</taxon>
        <taxon>Gammaproteobacteria</taxon>
        <taxon>Alteromonadales</taxon>
        <taxon>Idiomarinaceae</taxon>
        <taxon>Pseudidiomarina</taxon>
    </lineage>
</organism>
<evidence type="ECO:0000313" key="3">
    <source>
        <dbReference type="EMBL" id="PTB89855.1"/>
    </source>
</evidence>
<dbReference type="EMBL" id="PYVG01000006">
    <property type="protein sequence ID" value="PTB89855.1"/>
    <property type="molecule type" value="Genomic_DNA"/>
</dbReference>
<reference evidence="4 5" key="1">
    <citation type="submission" date="2018-03" db="EMBL/GenBank/DDBJ databases">
        <title>Cross-interface Injection: A General Nanoliter Liquid Handling Method Applied to Single Cells Genome Amplification Automated Nanoliter Liquid Handling Applied to Single Cell Multiple Displacement Amplification.</title>
        <authorList>
            <person name="Yun J."/>
            <person name="Xu P."/>
            <person name="Xu J."/>
            <person name="Dai X."/>
            <person name="Wang Y."/>
            <person name="Zheng X."/>
            <person name="Cao C."/>
            <person name="Yi Q."/>
            <person name="Zhu Y."/>
            <person name="Wang L."/>
            <person name="Dong Z."/>
            <person name="Huang Y."/>
            <person name="Huang L."/>
            <person name="Du W."/>
        </authorList>
    </citation>
    <scope>NUCLEOTIDE SEQUENCE [LARGE SCALE GENOMIC DNA]</scope>
    <source>
        <strain evidence="2 5">A12-4</strain>
        <strain evidence="3 4">A9-4</strain>
    </source>
</reference>
<dbReference type="AlphaFoldDB" id="A0A2T4D7Q6"/>
<dbReference type="Proteomes" id="UP000242087">
    <property type="component" value="Unassembled WGS sequence"/>
</dbReference>
<comment type="caution">
    <text evidence="2">The sequence shown here is derived from an EMBL/GenBank/DDBJ whole genome shotgun (WGS) entry which is preliminary data.</text>
</comment>
<dbReference type="EMBL" id="PYVF01000059">
    <property type="protein sequence ID" value="PTB88468.1"/>
    <property type="molecule type" value="Genomic_DNA"/>
</dbReference>
<keyword evidence="1" id="KW-1133">Transmembrane helix</keyword>
<evidence type="ECO:0000256" key="1">
    <source>
        <dbReference type="SAM" id="Phobius"/>
    </source>
</evidence>
<dbReference type="Proteomes" id="UP000241514">
    <property type="component" value="Unassembled WGS sequence"/>
</dbReference>
<evidence type="ECO:0000313" key="2">
    <source>
        <dbReference type="EMBL" id="PTB88468.1"/>
    </source>
</evidence>
<accession>A0A2T4D7Q6</accession>
<evidence type="ECO:0000313" key="5">
    <source>
        <dbReference type="Proteomes" id="UP000242087"/>
    </source>
</evidence>
<proteinExistence type="predicted"/>
<sequence>MTVEWVLIGAFVGALSAFIFNFILWKISQKSSKRDATRKILLDTLEVALEEAVEYWSGSLSRNSSKKILCEAKLKLFVKAQTTFIDNFTSDFSSRLTASNRTMLDNFKIEAFELVTGGQFESPVCKDLNRCKQIALKYTKAILIIKRCS</sequence>
<protein>
    <recommendedName>
        <fullName evidence="6">DUF4760 domain-containing protein</fullName>
    </recommendedName>
</protein>
<keyword evidence="1" id="KW-0812">Transmembrane</keyword>
<feature type="transmembrane region" description="Helical" evidence="1">
    <location>
        <begin position="6"/>
        <end position="25"/>
    </location>
</feature>
<keyword evidence="1" id="KW-0472">Membrane</keyword>
<evidence type="ECO:0008006" key="6">
    <source>
        <dbReference type="Google" id="ProtNLM"/>
    </source>
</evidence>
<gene>
    <name evidence="2" type="ORF">C9927_04050</name>
    <name evidence="3" type="ORF">C9928_01895</name>
</gene>